<dbReference type="SMART" id="SM00233">
    <property type="entry name" value="PH"/>
    <property type="match status" value="1"/>
</dbReference>
<dbReference type="Proteomes" id="UP001295444">
    <property type="component" value="Chromosome 07"/>
</dbReference>
<evidence type="ECO:0000313" key="2">
    <source>
        <dbReference type="EMBL" id="CAH2308274.1"/>
    </source>
</evidence>
<dbReference type="InterPro" id="IPR001849">
    <property type="entry name" value="PH_domain"/>
</dbReference>
<dbReference type="GO" id="GO:0055037">
    <property type="term" value="C:recycling endosome"/>
    <property type="evidence" value="ECO:0007669"/>
    <property type="project" value="TreeGrafter"/>
</dbReference>
<accession>A0AAD1SWR2</accession>
<dbReference type="SUPFAM" id="SSF50729">
    <property type="entry name" value="PH domain-like"/>
    <property type="match status" value="1"/>
</dbReference>
<dbReference type="InterPro" id="IPR011993">
    <property type="entry name" value="PH-like_dom_sf"/>
</dbReference>
<evidence type="ECO:0000259" key="1">
    <source>
        <dbReference type="PROSITE" id="PS50003"/>
    </source>
</evidence>
<dbReference type="GO" id="GO:0007032">
    <property type="term" value="P:endosome organization"/>
    <property type="evidence" value="ECO:0007669"/>
    <property type="project" value="TreeGrafter"/>
</dbReference>
<feature type="domain" description="PH" evidence="1">
    <location>
        <begin position="13"/>
        <end position="106"/>
    </location>
</feature>
<protein>
    <recommendedName>
        <fullName evidence="1">PH domain-containing protein</fullName>
    </recommendedName>
</protein>
<dbReference type="Pfam" id="PF00169">
    <property type="entry name" value="PH"/>
    <property type="match status" value="1"/>
</dbReference>
<reference evidence="2" key="1">
    <citation type="submission" date="2022-03" db="EMBL/GenBank/DDBJ databases">
        <authorList>
            <person name="Alioto T."/>
            <person name="Alioto T."/>
            <person name="Gomez Garrido J."/>
        </authorList>
    </citation>
    <scope>NUCLEOTIDE SEQUENCE</scope>
</reference>
<dbReference type="GO" id="GO:0005829">
    <property type="term" value="C:cytosol"/>
    <property type="evidence" value="ECO:0007669"/>
    <property type="project" value="GOC"/>
</dbReference>
<dbReference type="GO" id="GO:0005802">
    <property type="term" value="C:trans-Golgi network"/>
    <property type="evidence" value="ECO:0007669"/>
    <property type="project" value="TreeGrafter"/>
</dbReference>
<dbReference type="PROSITE" id="PS50003">
    <property type="entry name" value="PH_DOMAIN"/>
    <property type="match status" value="1"/>
</dbReference>
<gene>
    <name evidence="2" type="ORF">PECUL_23A015221</name>
</gene>
<sequence>MKLAVSSRLTASRPEKQGYLLKKGSRHASYQRRWFWLCGNLLLYWERAGDPQPLGLILLEGSSVYLRTSRMEYGFCLCTVSRVYKMAAECQQDLELWVRALLSANLGYTRALLWEVRGQYMALTGTPSEWVSEEQAWEGEFGALHQWLGEEILSLRDSSLITL</sequence>
<dbReference type="AlphaFoldDB" id="A0AAD1SWR2"/>
<dbReference type="Gene3D" id="2.30.29.30">
    <property type="entry name" value="Pleckstrin-homology domain (PH domain)/Phosphotyrosine-binding domain (PTB)"/>
    <property type="match status" value="1"/>
</dbReference>
<evidence type="ECO:0000313" key="3">
    <source>
        <dbReference type="Proteomes" id="UP001295444"/>
    </source>
</evidence>
<dbReference type="GO" id="GO:0042147">
    <property type="term" value="P:retrograde transport, endosome to Golgi"/>
    <property type="evidence" value="ECO:0007669"/>
    <property type="project" value="TreeGrafter"/>
</dbReference>
<dbReference type="InterPro" id="IPR045188">
    <property type="entry name" value="Boi1/Boi2-like"/>
</dbReference>
<dbReference type="GO" id="GO:0001881">
    <property type="term" value="P:receptor recycling"/>
    <property type="evidence" value="ECO:0007669"/>
    <property type="project" value="TreeGrafter"/>
</dbReference>
<name>A0AAD1SWR2_PELCU</name>
<dbReference type="PANTHER" id="PTHR22902:SF15">
    <property type="entry name" value="SESQUIPEDALIAN-2"/>
    <property type="match status" value="1"/>
</dbReference>
<dbReference type="EMBL" id="OW240918">
    <property type="protein sequence ID" value="CAH2308274.1"/>
    <property type="molecule type" value="Genomic_DNA"/>
</dbReference>
<keyword evidence="3" id="KW-1185">Reference proteome</keyword>
<dbReference type="GO" id="GO:0005769">
    <property type="term" value="C:early endosome"/>
    <property type="evidence" value="ECO:0007669"/>
    <property type="project" value="TreeGrafter"/>
</dbReference>
<organism evidence="2 3">
    <name type="scientific">Pelobates cultripes</name>
    <name type="common">Western spadefoot toad</name>
    <dbReference type="NCBI Taxonomy" id="61616"/>
    <lineage>
        <taxon>Eukaryota</taxon>
        <taxon>Metazoa</taxon>
        <taxon>Chordata</taxon>
        <taxon>Craniata</taxon>
        <taxon>Vertebrata</taxon>
        <taxon>Euteleostomi</taxon>
        <taxon>Amphibia</taxon>
        <taxon>Batrachia</taxon>
        <taxon>Anura</taxon>
        <taxon>Pelobatoidea</taxon>
        <taxon>Pelobatidae</taxon>
        <taxon>Pelobates</taxon>
    </lineage>
</organism>
<dbReference type="PANTHER" id="PTHR22902">
    <property type="entry name" value="SESQUIPEDALIAN"/>
    <property type="match status" value="1"/>
</dbReference>
<proteinExistence type="predicted"/>